<feature type="binding site" evidence="6">
    <location>
        <position position="172"/>
    </location>
    <ligand>
        <name>substrate</name>
    </ligand>
</feature>
<dbReference type="PROSITE" id="PS00171">
    <property type="entry name" value="TIM_1"/>
    <property type="match status" value="1"/>
</dbReference>
<dbReference type="EC" id="5.3.1.1" evidence="6 7"/>
<gene>
    <name evidence="6 8" type="primary">tpiA</name>
    <name evidence="8" type="ORF">HMPREF1039_0960</name>
</gene>
<evidence type="ECO:0000256" key="4">
    <source>
        <dbReference type="ARBA" id="ARBA00023152"/>
    </source>
</evidence>
<comment type="pathway">
    <text evidence="6 7">Carbohydrate biosynthesis; gluconeogenesis.</text>
</comment>
<sequence>MRKKILAGNWKMNHTGAAVQTVLTELVQTLPETKATLIIAPPFPYLAQAVSLTAHTPLHIAAQTMHWEEHGAFTGEVSPAMLVDIGVTHVLIGHSERREYNGETDRTVQQKVAAALQHGLTPIICCGETAQQRQAGRTDDLLGTQLRMALAKVRMADASRVIVAYEPIWAIGTGQTATVAQAQATCAFLRRQLAALYNSDIAATVPILYGGSMKADNAAALLAAADIDGGLIGGASLQAASFTAIIRAADTI</sequence>
<keyword evidence="3 6" id="KW-0963">Cytoplasm</keyword>
<feature type="active site" description="Proton acceptor" evidence="6">
    <location>
        <position position="166"/>
    </location>
</feature>
<dbReference type="Pfam" id="PF00121">
    <property type="entry name" value="TIM"/>
    <property type="match status" value="1"/>
</dbReference>
<comment type="pathway">
    <text evidence="6 7">Carbohydrate degradation; glycolysis; D-glyceraldehyde 3-phosphate from glycerone phosphate: step 1/1.</text>
</comment>
<name>A0ABP2L3F8_9FIRM</name>
<comment type="function">
    <text evidence="6">Involved in the gluconeogenesis. Catalyzes stereospecifically the conversion of dihydroxyacetone phosphate (DHAP) to D-glyceraldehyde-3-phosphate (G3P).</text>
</comment>
<dbReference type="NCBIfam" id="TIGR00419">
    <property type="entry name" value="tim"/>
    <property type="match status" value="1"/>
</dbReference>
<dbReference type="EMBL" id="AFIJ01000033">
    <property type="protein sequence ID" value="EGL39755.1"/>
    <property type="molecule type" value="Genomic_DNA"/>
</dbReference>
<dbReference type="SUPFAM" id="SSF51351">
    <property type="entry name" value="Triosephosphate isomerase (TIM)"/>
    <property type="match status" value="1"/>
</dbReference>
<dbReference type="PROSITE" id="PS51440">
    <property type="entry name" value="TIM_2"/>
    <property type="match status" value="1"/>
</dbReference>
<evidence type="ECO:0000256" key="5">
    <source>
        <dbReference type="ARBA" id="ARBA00023235"/>
    </source>
</evidence>
<dbReference type="InterPro" id="IPR000652">
    <property type="entry name" value="Triosephosphate_isomerase"/>
</dbReference>
<evidence type="ECO:0000313" key="9">
    <source>
        <dbReference type="Proteomes" id="UP000004018"/>
    </source>
</evidence>
<comment type="caution">
    <text evidence="8">The sequence shown here is derived from an EMBL/GenBank/DDBJ whole genome shotgun (WGS) entry which is preliminary data.</text>
</comment>
<dbReference type="GO" id="GO:0004807">
    <property type="term" value="F:triose-phosphate isomerase activity"/>
    <property type="evidence" value="ECO:0007669"/>
    <property type="project" value="UniProtKB-EC"/>
</dbReference>
<dbReference type="PANTHER" id="PTHR21139:SF42">
    <property type="entry name" value="TRIOSEPHOSPHATE ISOMERASE"/>
    <property type="match status" value="1"/>
</dbReference>
<feature type="binding site" evidence="6">
    <location>
        <position position="212"/>
    </location>
    <ligand>
        <name>substrate</name>
    </ligand>
</feature>
<reference evidence="8 9" key="1">
    <citation type="submission" date="2011-04" db="EMBL/GenBank/DDBJ databases">
        <authorList>
            <person name="Harkins D.M."/>
            <person name="Madupu R."/>
            <person name="Durkin A.S."/>
            <person name="Torralba M."/>
            <person name="Methe B."/>
            <person name="Sutton G.G."/>
            <person name="Nelson K.E."/>
        </authorList>
    </citation>
    <scope>NUCLEOTIDE SEQUENCE [LARGE SCALE GENOMIC DNA]</scope>
    <source>
        <strain evidence="8 9">UPII 199-6</strain>
    </source>
</reference>
<feature type="active site" description="Electrophile" evidence="6">
    <location>
        <position position="94"/>
    </location>
</feature>
<dbReference type="Gene3D" id="3.20.20.70">
    <property type="entry name" value="Aldolase class I"/>
    <property type="match status" value="1"/>
</dbReference>
<comment type="subcellular location">
    <subcellularLocation>
        <location evidence="6 7">Cytoplasm</location>
    </subcellularLocation>
</comment>
<evidence type="ECO:0000256" key="2">
    <source>
        <dbReference type="ARBA" id="ARBA00022432"/>
    </source>
</evidence>
<dbReference type="CDD" id="cd00311">
    <property type="entry name" value="TIM"/>
    <property type="match status" value="1"/>
</dbReference>
<comment type="subunit">
    <text evidence="6 7">Homodimer.</text>
</comment>
<dbReference type="InterPro" id="IPR013785">
    <property type="entry name" value="Aldolase_TIM"/>
</dbReference>
<dbReference type="PANTHER" id="PTHR21139">
    <property type="entry name" value="TRIOSEPHOSPHATE ISOMERASE"/>
    <property type="match status" value="1"/>
</dbReference>
<dbReference type="HAMAP" id="MF_00147_B">
    <property type="entry name" value="TIM_B"/>
    <property type="match status" value="1"/>
</dbReference>
<accession>A0ABP2L3F8</accession>
<dbReference type="Proteomes" id="UP000004018">
    <property type="component" value="Unassembled WGS sequence"/>
</dbReference>
<dbReference type="InterPro" id="IPR035990">
    <property type="entry name" value="TIM_sf"/>
</dbReference>
<keyword evidence="4 6" id="KW-0324">Glycolysis</keyword>
<feature type="binding site" evidence="6">
    <location>
        <begin position="9"/>
        <end position="11"/>
    </location>
    <ligand>
        <name>substrate</name>
    </ligand>
</feature>
<dbReference type="InterPro" id="IPR022896">
    <property type="entry name" value="TrioseP_Isoase_bac/euk"/>
</dbReference>
<dbReference type="RefSeq" id="WP_007391360.1">
    <property type="nucleotide sequence ID" value="NZ_AFIJ01000033.1"/>
</dbReference>
<dbReference type="InterPro" id="IPR020861">
    <property type="entry name" value="Triosephosphate_isomerase_AS"/>
</dbReference>
<evidence type="ECO:0000256" key="3">
    <source>
        <dbReference type="ARBA" id="ARBA00022490"/>
    </source>
</evidence>
<keyword evidence="2 6" id="KW-0312">Gluconeogenesis</keyword>
<evidence type="ECO:0000256" key="7">
    <source>
        <dbReference type="RuleBase" id="RU363013"/>
    </source>
</evidence>
<feature type="binding site" evidence="6">
    <location>
        <begin position="233"/>
        <end position="234"/>
    </location>
    <ligand>
        <name>substrate</name>
    </ligand>
</feature>
<evidence type="ECO:0000256" key="6">
    <source>
        <dbReference type="HAMAP-Rule" id="MF_00147"/>
    </source>
</evidence>
<comment type="catalytic activity">
    <reaction evidence="6 7">
        <text>D-glyceraldehyde 3-phosphate = dihydroxyacetone phosphate</text>
        <dbReference type="Rhea" id="RHEA:18585"/>
        <dbReference type="ChEBI" id="CHEBI:57642"/>
        <dbReference type="ChEBI" id="CHEBI:59776"/>
        <dbReference type="EC" id="5.3.1.1"/>
    </reaction>
</comment>
<organism evidence="8 9">
    <name type="scientific">Megasphaera lornae</name>
    <dbReference type="NCBI Taxonomy" id="1000568"/>
    <lineage>
        <taxon>Bacteria</taxon>
        <taxon>Bacillati</taxon>
        <taxon>Bacillota</taxon>
        <taxon>Negativicutes</taxon>
        <taxon>Veillonellales</taxon>
        <taxon>Veillonellaceae</taxon>
        <taxon>Megasphaera</taxon>
    </lineage>
</organism>
<proteinExistence type="inferred from homology"/>
<keyword evidence="5 6" id="KW-0413">Isomerase</keyword>
<evidence type="ECO:0000313" key="8">
    <source>
        <dbReference type="EMBL" id="EGL39755.1"/>
    </source>
</evidence>
<evidence type="ECO:0000256" key="1">
    <source>
        <dbReference type="ARBA" id="ARBA00007422"/>
    </source>
</evidence>
<keyword evidence="9" id="KW-1185">Reference proteome</keyword>
<protein>
    <recommendedName>
        <fullName evidence="6 7">Triosephosphate isomerase</fullName>
        <shortName evidence="6">TIM</shortName>
        <shortName evidence="6">TPI</shortName>
        <ecNumber evidence="6 7">5.3.1.1</ecNumber>
    </recommendedName>
    <alternativeName>
        <fullName evidence="6">Triose-phosphate isomerase</fullName>
    </alternativeName>
</protein>
<comment type="similarity">
    <text evidence="1 6 7">Belongs to the triosephosphate isomerase family.</text>
</comment>